<dbReference type="PANTHER" id="PTHR11851">
    <property type="entry name" value="METALLOPROTEASE"/>
    <property type="match status" value="1"/>
</dbReference>
<dbReference type="Gene3D" id="3.30.830.10">
    <property type="entry name" value="Metalloenzyme, LuxS/M16 peptidase-like"/>
    <property type="match status" value="2"/>
</dbReference>
<dbReference type="InterPro" id="IPR011765">
    <property type="entry name" value="Pept_M16_N"/>
</dbReference>
<dbReference type="GO" id="GO:0046872">
    <property type="term" value="F:metal ion binding"/>
    <property type="evidence" value="ECO:0007669"/>
    <property type="project" value="InterPro"/>
</dbReference>
<dbReference type="Pfam" id="PF05193">
    <property type="entry name" value="Peptidase_M16_C"/>
    <property type="match status" value="1"/>
</dbReference>
<dbReference type="InterPro" id="IPR007863">
    <property type="entry name" value="Peptidase_M16_C"/>
</dbReference>
<dbReference type="STRING" id="709032.Sulku_0316"/>
<dbReference type="AlphaFoldDB" id="E4TYK6"/>
<evidence type="ECO:0000259" key="2">
    <source>
        <dbReference type="Pfam" id="PF05193"/>
    </source>
</evidence>
<evidence type="ECO:0000313" key="4">
    <source>
        <dbReference type="Proteomes" id="UP000008721"/>
    </source>
</evidence>
<dbReference type="eggNOG" id="COG0612">
    <property type="taxonomic scope" value="Bacteria"/>
</dbReference>
<dbReference type="InterPro" id="IPR050361">
    <property type="entry name" value="MPP/UQCRC_Complex"/>
</dbReference>
<dbReference type="InterPro" id="IPR011249">
    <property type="entry name" value="Metalloenz_LuxS/M16"/>
</dbReference>
<dbReference type="Pfam" id="PF00675">
    <property type="entry name" value="Peptidase_M16"/>
    <property type="match status" value="1"/>
</dbReference>
<dbReference type="KEGG" id="sku:Sulku_0316"/>
<gene>
    <name evidence="3" type="ordered locus">Sulku_0316</name>
</gene>
<dbReference type="RefSeq" id="WP_013459180.1">
    <property type="nucleotide sequence ID" value="NC_014762.1"/>
</dbReference>
<feature type="domain" description="Peptidase M16 C-terminal" evidence="2">
    <location>
        <begin position="205"/>
        <end position="380"/>
    </location>
</feature>
<sequence>MGYANAEFSSAESPRTASRAFKKLFLILLLTGQALMASTLDFIDVHGTKVPFIYEEDKRLPIVSMQIVFTHSGSIDEGKHFGLARLSAKMLNEGSLKRGSVGFADALDARAIQLSSNAGNETFVIELGSLKEEFDTGLSLLSEQLREPNFTAKSLEKVKTMALSDIARKEADFDTVASDELKAVLFEGTPMAVPNIGTKESIKAIKLSDVEAFKKEHLVLSNALIVMGGDISLNDAKHKAQSLLGILEKGKIGKERHYEPRKEPKESLLKRPQTEQAYLYFGAPFAMKEGDPEFYKARVAMFILGSSGFGSRLMEEIRVKRGLAYSAYSRLSVAKTNTYFSGYLQTKLESQDEAKKTVVEVIDTFVRDGVTQSELDQARKFLLGSEPLRVETLSQRLGRTFSEYYQGKPLGYSLQELELIRTLTLDEVNDFIKRHGEIRDLSYAIVTK</sequence>
<dbReference type="EMBL" id="CP002355">
    <property type="protein sequence ID" value="ADR32983.1"/>
    <property type="molecule type" value="Genomic_DNA"/>
</dbReference>
<accession>E4TYK6</accession>
<evidence type="ECO:0000313" key="3">
    <source>
        <dbReference type="EMBL" id="ADR32983.1"/>
    </source>
</evidence>
<evidence type="ECO:0000259" key="1">
    <source>
        <dbReference type="Pfam" id="PF00675"/>
    </source>
</evidence>
<name>E4TYK6_SULKY</name>
<feature type="domain" description="Peptidase M16 N-terminal" evidence="1">
    <location>
        <begin position="67"/>
        <end position="198"/>
    </location>
</feature>
<reference evidence="3 4" key="1">
    <citation type="journal article" date="2012" name="Stand. Genomic Sci.">
        <title>Complete genome sequence of the sulfur compounds oxidizing chemolithoautotroph Sulfuricurvum kujiense type strain (YK-1(T)).</title>
        <authorList>
            <person name="Han C."/>
            <person name="Kotsyurbenko O."/>
            <person name="Chertkov O."/>
            <person name="Held B."/>
            <person name="Lapidus A."/>
            <person name="Nolan M."/>
            <person name="Lucas S."/>
            <person name="Hammon N."/>
            <person name="Deshpande S."/>
            <person name="Cheng J.F."/>
            <person name="Tapia R."/>
            <person name="Goodwin L.A."/>
            <person name="Pitluck S."/>
            <person name="Liolios K."/>
            <person name="Pagani I."/>
            <person name="Ivanova N."/>
            <person name="Mavromatis K."/>
            <person name="Mikhailova N."/>
            <person name="Pati A."/>
            <person name="Chen A."/>
            <person name="Palaniappan K."/>
            <person name="Land M."/>
            <person name="Hauser L."/>
            <person name="Chang Y.J."/>
            <person name="Jeffries C.D."/>
            <person name="Brambilla E.M."/>
            <person name="Rohde M."/>
            <person name="Spring S."/>
            <person name="Sikorski J."/>
            <person name="Goker M."/>
            <person name="Woyke T."/>
            <person name="Bristow J."/>
            <person name="Eisen J.A."/>
            <person name="Markowitz V."/>
            <person name="Hugenholtz P."/>
            <person name="Kyrpides N.C."/>
            <person name="Klenk H.P."/>
            <person name="Detter J.C."/>
        </authorList>
    </citation>
    <scope>NUCLEOTIDE SEQUENCE [LARGE SCALE GENOMIC DNA]</scope>
    <source>
        <strain evidence="4">ATCC BAA-921 / DSM 16994 / JCM 11577 / YK-1</strain>
    </source>
</reference>
<dbReference type="SUPFAM" id="SSF63411">
    <property type="entry name" value="LuxS/MPP-like metallohydrolase"/>
    <property type="match status" value="2"/>
</dbReference>
<dbReference type="Proteomes" id="UP000008721">
    <property type="component" value="Chromosome"/>
</dbReference>
<proteinExistence type="predicted"/>
<protein>
    <submittedName>
        <fullName evidence="3">Peptidase M16 domain protein</fullName>
    </submittedName>
</protein>
<dbReference type="PANTHER" id="PTHR11851:SF225">
    <property type="entry name" value="NON-PEPTIDASE HOMOLOG YMXG"/>
    <property type="match status" value="1"/>
</dbReference>
<dbReference type="HOGENOM" id="CLU_009902_6_2_7"/>
<organism evidence="3 4">
    <name type="scientific">Sulfuricurvum kujiense (strain ATCC BAA-921 / DSM 16994 / JCM 11577 / YK-1)</name>
    <dbReference type="NCBI Taxonomy" id="709032"/>
    <lineage>
        <taxon>Bacteria</taxon>
        <taxon>Pseudomonadati</taxon>
        <taxon>Campylobacterota</taxon>
        <taxon>Epsilonproteobacteria</taxon>
        <taxon>Campylobacterales</taxon>
        <taxon>Sulfurimonadaceae</taxon>
        <taxon>Sulfuricurvum</taxon>
    </lineage>
</organism>
<keyword evidence="4" id="KW-1185">Reference proteome</keyword>